<sequence length="167" mass="19477">MFNLIIGTTLLSAFVYLDGPRIVKNTSVTGWRKFRKINKLVSTNYKGCFKIIWISCYMVAQALWVSMIQYLNNTIVQIDRNSYRVTYVIKGKTYMMNVKTTRGPRKVLLVSDETQTDVSHIVFPYLGPEENFHGEIYSPKFFDKKELIFELSDGTEKIFRSDDKIVF</sequence>
<dbReference type="Pfam" id="PF19080">
    <property type="entry name" value="DUF5772"/>
    <property type="match status" value="1"/>
</dbReference>
<proteinExistence type="predicted"/>
<name>A0A6C0JN48_9ZZZZ</name>
<protein>
    <submittedName>
        <fullName evidence="1">Uncharacterized protein</fullName>
    </submittedName>
</protein>
<dbReference type="EMBL" id="MN740671">
    <property type="protein sequence ID" value="QHU07019.1"/>
    <property type="molecule type" value="Genomic_DNA"/>
</dbReference>
<dbReference type="AlphaFoldDB" id="A0A6C0JN48"/>
<accession>A0A6C0JN48</accession>
<dbReference type="InterPro" id="IPR043921">
    <property type="entry name" value="DUF5772"/>
</dbReference>
<evidence type="ECO:0000313" key="1">
    <source>
        <dbReference type="EMBL" id="QHU07019.1"/>
    </source>
</evidence>
<organism evidence="1">
    <name type="scientific">viral metagenome</name>
    <dbReference type="NCBI Taxonomy" id="1070528"/>
    <lineage>
        <taxon>unclassified sequences</taxon>
        <taxon>metagenomes</taxon>
        <taxon>organismal metagenomes</taxon>
    </lineage>
</organism>
<reference evidence="1" key="1">
    <citation type="journal article" date="2020" name="Nature">
        <title>Giant virus diversity and host interactions through global metagenomics.</title>
        <authorList>
            <person name="Schulz F."/>
            <person name="Roux S."/>
            <person name="Paez-Espino D."/>
            <person name="Jungbluth S."/>
            <person name="Walsh D.A."/>
            <person name="Denef V.J."/>
            <person name="McMahon K.D."/>
            <person name="Konstantinidis K.T."/>
            <person name="Eloe-Fadrosh E.A."/>
            <person name="Kyrpides N.C."/>
            <person name="Woyke T."/>
        </authorList>
    </citation>
    <scope>NUCLEOTIDE SEQUENCE</scope>
    <source>
        <strain evidence="1">GVMAG-S-1038524-41</strain>
    </source>
</reference>